<dbReference type="Pfam" id="PF13180">
    <property type="entry name" value="PDZ_2"/>
    <property type="match status" value="1"/>
</dbReference>
<dbReference type="InterPro" id="IPR027268">
    <property type="entry name" value="Peptidase_M4/M1_CTD_sf"/>
</dbReference>
<evidence type="ECO:0000259" key="2">
    <source>
        <dbReference type="Pfam" id="PF13180"/>
    </source>
</evidence>
<keyword evidence="5" id="KW-1185">Reference proteome</keyword>
<dbReference type="SUPFAM" id="SSF50156">
    <property type="entry name" value="PDZ domain-like"/>
    <property type="match status" value="1"/>
</dbReference>
<feature type="domain" description="PDZ" evidence="2">
    <location>
        <begin position="504"/>
        <end position="563"/>
    </location>
</feature>
<organism evidence="4 5">
    <name type="scientific">Chloroherpeton thalassium (strain ATCC 35110 / GB-78)</name>
    <dbReference type="NCBI Taxonomy" id="517418"/>
    <lineage>
        <taxon>Bacteria</taxon>
        <taxon>Pseudomonadati</taxon>
        <taxon>Chlorobiota</taxon>
        <taxon>Chlorobiia</taxon>
        <taxon>Chlorobiales</taxon>
        <taxon>Chloroherpetonaceae</taxon>
        <taxon>Chloroherpeton</taxon>
    </lineage>
</organism>
<dbReference type="AlphaFoldDB" id="B3QW35"/>
<sequence length="634" mass="72648">MVINDLRDNNFLIKTSYHISFENRAHHEAEVTVIFEDVQPDVLTVAMSRASPGRYSLHEFAKNIYSVKAFDREGILLSIARPNPHQWEISGHQGYVKLAYTLFGDRADGTYVSIHPTYIHLNMPAAFLWAKDFAEQGIRLTVDLPDENQKILTQLFPTEAPNVFLAPNMQYFMDSPLQIAPFEIREWKEDFGQSKFGVRLGVFHTGASEEISVYEKMTKRLVRESLAVWKDAPRFETGEYVFMCTYQPYVEWDGMEHRNSTVLTSQKLLKTDALDSAGTLVHEFFHAWNVERLRPASLEPFQFDRENISDELWFCEGITSYYDNLLLNRASVQSVDKFCERLSVFLTRLINTPSRKLHSPVEMSRQAAFQDRASFYDRTNTPNIFISYYTYGAALSLALDLSLRTEFHLTLDEYLQSLWNFYGKTEIPFTNADLQNVLENLTNESFAQHFFSSFIYDSNLPDFEKLLSTVGLALRKKHPGKAWLGEVSLTFDDDKCVIEKPTLQGSPLYEAGLDRGDTILRIDDTRIEEKADYEDALQALRPGMAAVLEIVQHGAAKTVTVQVEENPTLEVVTYEKMGKELDQLAIKFRADWLGAKATHDEPPLEKHCPTCNRAHPFEFDFCPYDGAKLGITRG</sequence>
<dbReference type="InterPro" id="IPR024191">
    <property type="entry name" value="Peptidase_M61"/>
</dbReference>
<gene>
    <name evidence="4" type="ordered locus">Ctha_2238</name>
</gene>
<dbReference type="Gene3D" id="1.10.390.10">
    <property type="entry name" value="Neutral Protease Domain 2"/>
    <property type="match status" value="1"/>
</dbReference>
<proteinExistence type="predicted"/>
<evidence type="ECO:0000313" key="5">
    <source>
        <dbReference type="Proteomes" id="UP000001208"/>
    </source>
</evidence>
<dbReference type="eggNOG" id="COG3975">
    <property type="taxonomic scope" value="Bacteria"/>
</dbReference>
<dbReference type="OrthoDB" id="9778516at2"/>
<dbReference type="Pfam" id="PF17899">
    <property type="entry name" value="Peptidase_M61_N"/>
    <property type="match status" value="1"/>
</dbReference>
<dbReference type="SUPFAM" id="SSF55486">
    <property type="entry name" value="Metalloproteases ('zincins'), catalytic domain"/>
    <property type="match status" value="1"/>
</dbReference>
<dbReference type="Pfam" id="PF05299">
    <property type="entry name" value="Peptidase_M61"/>
    <property type="match status" value="1"/>
</dbReference>
<evidence type="ECO:0000259" key="3">
    <source>
        <dbReference type="Pfam" id="PF17899"/>
    </source>
</evidence>
<dbReference type="InterPro" id="IPR007963">
    <property type="entry name" value="Peptidase_M61_catalytic"/>
</dbReference>
<dbReference type="InterPro" id="IPR036034">
    <property type="entry name" value="PDZ_sf"/>
</dbReference>
<dbReference type="STRING" id="517418.Ctha_2238"/>
<protein>
    <submittedName>
        <fullName evidence="4">Peptidase M61 domain protein</fullName>
    </submittedName>
</protein>
<dbReference type="HOGENOM" id="CLU_022755_0_0_10"/>
<evidence type="ECO:0000259" key="1">
    <source>
        <dbReference type="Pfam" id="PF05299"/>
    </source>
</evidence>
<dbReference type="InterPro" id="IPR040756">
    <property type="entry name" value="Peptidase_M61_N"/>
</dbReference>
<dbReference type="KEGG" id="cts:Ctha_2238"/>
<dbReference type="Gene3D" id="2.60.40.3650">
    <property type="match status" value="1"/>
</dbReference>
<feature type="domain" description="Peptidase M61 catalytic" evidence="1">
    <location>
        <begin position="278"/>
        <end position="394"/>
    </location>
</feature>
<evidence type="ECO:0000313" key="4">
    <source>
        <dbReference type="EMBL" id="ACF14689.1"/>
    </source>
</evidence>
<feature type="domain" description="Peptidase M61 N-terminal" evidence="3">
    <location>
        <begin position="16"/>
        <end position="180"/>
    </location>
</feature>
<dbReference type="RefSeq" id="WP_012500772.1">
    <property type="nucleotide sequence ID" value="NC_011026.1"/>
</dbReference>
<dbReference type="InterPro" id="IPR001478">
    <property type="entry name" value="PDZ"/>
</dbReference>
<dbReference type="Gene3D" id="2.30.42.10">
    <property type="match status" value="1"/>
</dbReference>
<dbReference type="EMBL" id="CP001100">
    <property type="protein sequence ID" value="ACF14689.1"/>
    <property type="molecule type" value="Genomic_DNA"/>
</dbReference>
<reference evidence="4 5" key="1">
    <citation type="submission" date="2008-06" db="EMBL/GenBank/DDBJ databases">
        <title>Complete sequence of Chloroherpeton thalassium ATCC 35110.</title>
        <authorList>
            <consortium name="US DOE Joint Genome Institute"/>
            <person name="Lucas S."/>
            <person name="Copeland A."/>
            <person name="Lapidus A."/>
            <person name="Glavina del Rio T."/>
            <person name="Dalin E."/>
            <person name="Tice H."/>
            <person name="Bruce D."/>
            <person name="Goodwin L."/>
            <person name="Pitluck S."/>
            <person name="Schmutz J."/>
            <person name="Larimer F."/>
            <person name="Land M."/>
            <person name="Hauser L."/>
            <person name="Kyrpides N."/>
            <person name="Mikhailova N."/>
            <person name="Liu Z."/>
            <person name="Li T."/>
            <person name="Zhao F."/>
            <person name="Overmann J."/>
            <person name="Bryant D.A."/>
            <person name="Richardson P."/>
        </authorList>
    </citation>
    <scope>NUCLEOTIDE SEQUENCE [LARGE SCALE GENOMIC DNA]</scope>
    <source>
        <strain evidence="5">ATCC 35110 / GB-78</strain>
    </source>
</reference>
<dbReference type="Proteomes" id="UP000001208">
    <property type="component" value="Chromosome"/>
</dbReference>
<name>B3QW35_CHLT3</name>
<dbReference type="PIRSF" id="PIRSF016493">
    <property type="entry name" value="Glycyl_aminpptds"/>
    <property type="match status" value="1"/>
</dbReference>
<accession>B3QW35</accession>